<dbReference type="Pfam" id="PF00627">
    <property type="entry name" value="UBA"/>
    <property type="match status" value="1"/>
</dbReference>
<evidence type="ECO:0000256" key="1">
    <source>
        <dbReference type="ARBA" id="ARBA00004141"/>
    </source>
</evidence>
<dbReference type="Pfam" id="PF01694">
    <property type="entry name" value="Rhomboid"/>
    <property type="match status" value="1"/>
</dbReference>
<accession>A0A7S2UAT2</accession>
<keyword evidence="2 5" id="KW-0812">Transmembrane</keyword>
<evidence type="ECO:0000256" key="4">
    <source>
        <dbReference type="ARBA" id="ARBA00023136"/>
    </source>
</evidence>
<dbReference type="GO" id="GO:0016020">
    <property type="term" value="C:membrane"/>
    <property type="evidence" value="ECO:0007669"/>
    <property type="project" value="UniProtKB-SubCell"/>
</dbReference>
<evidence type="ECO:0000259" key="6">
    <source>
        <dbReference type="PROSITE" id="PS50030"/>
    </source>
</evidence>
<dbReference type="PANTHER" id="PTHR43066">
    <property type="entry name" value="RHOMBOID-RELATED PROTEIN"/>
    <property type="match status" value="1"/>
</dbReference>
<dbReference type="InterPro" id="IPR015940">
    <property type="entry name" value="UBA"/>
</dbReference>
<dbReference type="InterPro" id="IPR035952">
    <property type="entry name" value="Rhomboid-like_sf"/>
</dbReference>
<dbReference type="Gene3D" id="1.20.1540.10">
    <property type="entry name" value="Rhomboid-like"/>
    <property type="match status" value="1"/>
</dbReference>
<feature type="transmembrane region" description="Helical" evidence="5">
    <location>
        <begin position="97"/>
        <end position="118"/>
    </location>
</feature>
<gene>
    <name evidence="7" type="ORF">ASEP1449_LOCUS5734</name>
</gene>
<proteinExistence type="predicted"/>
<organism evidence="7">
    <name type="scientific">Attheya septentrionalis</name>
    <dbReference type="NCBI Taxonomy" id="420275"/>
    <lineage>
        <taxon>Eukaryota</taxon>
        <taxon>Sar</taxon>
        <taxon>Stramenopiles</taxon>
        <taxon>Ochrophyta</taxon>
        <taxon>Bacillariophyta</taxon>
        <taxon>Coscinodiscophyceae</taxon>
        <taxon>Chaetocerotophycidae</taxon>
        <taxon>Chaetocerotales</taxon>
        <taxon>Attheyaceae</taxon>
        <taxon>Attheya</taxon>
    </lineage>
</organism>
<dbReference type="GO" id="GO:0004252">
    <property type="term" value="F:serine-type endopeptidase activity"/>
    <property type="evidence" value="ECO:0007669"/>
    <property type="project" value="InterPro"/>
</dbReference>
<feature type="domain" description="UBA" evidence="6">
    <location>
        <begin position="279"/>
        <end position="319"/>
    </location>
</feature>
<keyword evidence="3 5" id="KW-1133">Transmembrane helix</keyword>
<dbReference type="SMART" id="SM00165">
    <property type="entry name" value="UBA"/>
    <property type="match status" value="1"/>
</dbReference>
<dbReference type="SUPFAM" id="SSF144091">
    <property type="entry name" value="Rhomboid-like"/>
    <property type="match status" value="1"/>
</dbReference>
<sequence>MNGQRAAMSSSPSYFSGAPVSKGTCVGVALVFIMSEVVGLSGRDVSLHIPKITEGGEWWRLLLCKWRFASLGELVISLIFLAPQLRRFEREMGSRKMGTLLTLIFLGSLAWDVLIAPLLTLSSAVIPFPGPYHVVGAVLAWYKVHVPRLYPQFAGVLGIDVSEKALVYALGLAVAGWGGWDGTLVTTLGGALVGWAALRAGVGNKDIFPESVYQTFATAAGPLFADSPPNTLIPNHTRTNNNANNSNNTRSNFASRQRMVAGGIPPPAAAFPPMMQSTPPSEDSIAQLTSMGFDRDSVVRVLGQCDNNVEVAANRLLSSA</sequence>
<dbReference type="SUPFAM" id="SSF46934">
    <property type="entry name" value="UBA-like"/>
    <property type="match status" value="1"/>
</dbReference>
<evidence type="ECO:0000256" key="3">
    <source>
        <dbReference type="ARBA" id="ARBA00022989"/>
    </source>
</evidence>
<dbReference type="InterPro" id="IPR022764">
    <property type="entry name" value="Peptidase_S54_rhomboid_dom"/>
</dbReference>
<comment type="subcellular location">
    <subcellularLocation>
        <location evidence="1">Membrane</location>
        <topology evidence="1">Multi-pass membrane protein</topology>
    </subcellularLocation>
</comment>
<protein>
    <recommendedName>
        <fullName evidence="6">UBA domain-containing protein</fullName>
    </recommendedName>
</protein>
<evidence type="ECO:0000256" key="5">
    <source>
        <dbReference type="SAM" id="Phobius"/>
    </source>
</evidence>
<evidence type="ECO:0000256" key="2">
    <source>
        <dbReference type="ARBA" id="ARBA00022692"/>
    </source>
</evidence>
<dbReference type="PANTHER" id="PTHR43066:SF21">
    <property type="entry name" value="UBIQUITIN-ASSOCIATED DOMAIN-CONTAINING PROTEIN 2"/>
    <property type="match status" value="1"/>
</dbReference>
<dbReference type="PROSITE" id="PS50030">
    <property type="entry name" value="UBA"/>
    <property type="match status" value="1"/>
</dbReference>
<name>A0A7S2UAT2_9STRA</name>
<keyword evidence="4 5" id="KW-0472">Membrane</keyword>
<dbReference type="InterPro" id="IPR009060">
    <property type="entry name" value="UBA-like_sf"/>
</dbReference>
<reference evidence="7" key="1">
    <citation type="submission" date="2021-01" db="EMBL/GenBank/DDBJ databases">
        <authorList>
            <person name="Corre E."/>
            <person name="Pelletier E."/>
            <person name="Niang G."/>
            <person name="Scheremetjew M."/>
            <person name="Finn R."/>
            <person name="Kale V."/>
            <person name="Holt S."/>
            <person name="Cochrane G."/>
            <person name="Meng A."/>
            <person name="Brown T."/>
            <person name="Cohen L."/>
        </authorList>
    </citation>
    <scope>NUCLEOTIDE SEQUENCE</scope>
    <source>
        <strain evidence="7">CCMP2084</strain>
    </source>
</reference>
<dbReference type="Gene3D" id="1.10.8.10">
    <property type="entry name" value="DNA helicase RuvA subunit, C-terminal domain"/>
    <property type="match status" value="1"/>
</dbReference>
<dbReference type="EMBL" id="HBHQ01008565">
    <property type="protein sequence ID" value="CAD9813909.1"/>
    <property type="molecule type" value="Transcribed_RNA"/>
</dbReference>
<evidence type="ECO:0000313" key="7">
    <source>
        <dbReference type="EMBL" id="CAD9813909.1"/>
    </source>
</evidence>
<dbReference type="AlphaFoldDB" id="A0A7S2UAT2"/>